<evidence type="ECO:0000313" key="1">
    <source>
        <dbReference type="EMBL" id="KAK2020601.1"/>
    </source>
</evidence>
<reference evidence="1" key="1">
    <citation type="submission" date="2021-06" db="EMBL/GenBank/DDBJ databases">
        <title>Comparative genomics, transcriptomics and evolutionary studies reveal genomic signatures of adaptation to plant cell wall in hemibiotrophic fungi.</title>
        <authorList>
            <consortium name="DOE Joint Genome Institute"/>
            <person name="Baroncelli R."/>
            <person name="Diaz J.F."/>
            <person name="Benocci T."/>
            <person name="Peng M."/>
            <person name="Battaglia E."/>
            <person name="Haridas S."/>
            <person name="Andreopoulos W."/>
            <person name="Labutti K."/>
            <person name="Pangilinan J."/>
            <person name="Floch G.L."/>
            <person name="Makela M.R."/>
            <person name="Henrissat B."/>
            <person name="Grigoriev I.V."/>
            <person name="Crouch J.A."/>
            <person name="De Vries R.P."/>
            <person name="Sukno S.A."/>
            <person name="Thon M.R."/>
        </authorList>
    </citation>
    <scope>NUCLEOTIDE SEQUENCE</scope>
    <source>
        <strain evidence="1">MAFF235873</strain>
    </source>
</reference>
<accession>A0AAD9H2J2</accession>
<name>A0AAD9H2J2_9PEZI</name>
<evidence type="ECO:0000313" key="2">
    <source>
        <dbReference type="Proteomes" id="UP001232148"/>
    </source>
</evidence>
<organism evidence="1 2">
    <name type="scientific">Colletotrichum zoysiae</name>
    <dbReference type="NCBI Taxonomy" id="1216348"/>
    <lineage>
        <taxon>Eukaryota</taxon>
        <taxon>Fungi</taxon>
        <taxon>Dikarya</taxon>
        <taxon>Ascomycota</taxon>
        <taxon>Pezizomycotina</taxon>
        <taxon>Sordariomycetes</taxon>
        <taxon>Hypocreomycetidae</taxon>
        <taxon>Glomerellales</taxon>
        <taxon>Glomerellaceae</taxon>
        <taxon>Colletotrichum</taxon>
        <taxon>Colletotrichum graminicola species complex</taxon>
    </lineage>
</organism>
<dbReference type="EMBL" id="MU843208">
    <property type="protein sequence ID" value="KAK2020601.1"/>
    <property type="molecule type" value="Genomic_DNA"/>
</dbReference>
<protein>
    <submittedName>
        <fullName evidence="1">Uncharacterized protein</fullName>
    </submittedName>
</protein>
<keyword evidence="2" id="KW-1185">Reference proteome</keyword>
<comment type="caution">
    <text evidence="1">The sequence shown here is derived from an EMBL/GenBank/DDBJ whole genome shotgun (WGS) entry which is preliminary data.</text>
</comment>
<sequence>MTGRTVVNDEALSLLHDRYRSRLRPGAEFPEKLTIYPSDPHWPSFQKTAFYKLVSWTFKGTGKTVASVDIVPRRPSLGFFQSSMYCYLKDA</sequence>
<dbReference type="AlphaFoldDB" id="A0AAD9H2J2"/>
<dbReference type="Proteomes" id="UP001232148">
    <property type="component" value="Unassembled WGS sequence"/>
</dbReference>
<gene>
    <name evidence="1" type="ORF">LX32DRAFT_647248</name>
</gene>
<proteinExistence type="predicted"/>